<organism evidence="1 2">
    <name type="scientific">Araneus ventricosus</name>
    <name type="common">Orbweaver spider</name>
    <name type="synonym">Epeira ventricosa</name>
    <dbReference type="NCBI Taxonomy" id="182803"/>
    <lineage>
        <taxon>Eukaryota</taxon>
        <taxon>Metazoa</taxon>
        <taxon>Ecdysozoa</taxon>
        <taxon>Arthropoda</taxon>
        <taxon>Chelicerata</taxon>
        <taxon>Arachnida</taxon>
        <taxon>Araneae</taxon>
        <taxon>Araneomorphae</taxon>
        <taxon>Entelegynae</taxon>
        <taxon>Araneoidea</taxon>
        <taxon>Araneidae</taxon>
        <taxon>Araneus</taxon>
    </lineage>
</organism>
<name>A0A4Y2DAX4_ARAVE</name>
<dbReference type="AlphaFoldDB" id="A0A4Y2DAX4"/>
<accession>A0A4Y2DAX4</accession>
<keyword evidence="2" id="KW-1185">Reference proteome</keyword>
<evidence type="ECO:0000313" key="1">
    <source>
        <dbReference type="EMBL" id="GBM13933.1"/>
    </source>
</evidence>
<dbReference type="EMBL" id="BGPR01000336">
    <property type="protein sequence ID" value="GBM13933.1"/>
    <property type="molecule type" value="Genomic_DNA"/>
</dbReference>
<dbReference type="Proteomes" id="UP000499080">
    <property type="component" value="Unassembled WGS sequence"/>
</dbReference>
<sequence>MPSLTHCKPGIPVKWTHKAFRRSGSTQDVQQCVCPSHHATEVNGLIGRAHMPAGVQVNGGLCSLLMSPNFVCRMTDGDCCFHVCWIQITQLSSLSHIQLLVPEFVSITEETGVVLVYNIEKTVVDDPQSSMLFIPIPQNINWTERCDKNAGICIC</sequence>
<reference evidence="1 2" key="1">
    <citation type="journal article" date="2019" name="Sci. Rep.">
        <title>Orb-weaving spider Araneus ventricosus genome elucidates the spidroin gene catalogue.</title>
        <authorList>
            <person name="Kono N."/>
            <person name="Nakamura H."/>
            <person name="Ohtoshi R."/>
            <person name="Moran D.A.P."/>
            <person name="Shinohara A."/>
            <person name="Yoshida Y."/>
            <person name="Fujiwara M."/>
            <person name="Mori M."/>
            <person name="Tomita M."/>
            <person name="Arakawa K."/>
        </authorList>
    </citation>
    <scope>NUCLEOTIDE SEQUENCE [LARGE SCALE GENOMIC DNA]</scope>
</reference>
<comment type="caution">
    <text evidence="1">The sequence shown here is derived from an EMBL/GenBank/DDBJ whole genome shotgun (WGS) entry which is preliminary data.</text>
</comment>
<proteinExistence type="predicted"/>
<protein>
    <submittedName>
        <fullName evidence="1">Uncharacterized protein</fullName>
    </submittedName>
</protein>
<gene>
    <name evidence="1" type="ORF">AVEN_152366_1</name>
</gene>
<evidence type="ECO:0000313" key="2">
    <source>
        <dbReference type="Proteomes" id="UP000499080"/>
    </source>
</evidence>